<evidence type="ECO:0000313" key="6">
    <source>
        <dbReference type="EMBL" id="MBB2900190.1"/>
    </source>
</evidence>
<dbReference type="EMBL" id="JACHVY010000001">
    <property type="protein sequence ID" value="MBB2900190.1"/>
    <property type="molecule type" value="Genomic_DNA"/>
</dbReference>
<accession>A0A7W4TJS8</accession>
<dbReference type="PANTHER" id="PTHR12993:SF26">
    <property type="entry name" value="1D-MYO-INOSITOL 2-ACETAMIDO-2-DEOXY-ALPHA-D-GLUCOPYRANOSIDE DEACETYLASE"/>
    <property type="match status" value="1"/>
</dbReference>
<dbReference type="SUPFAM" id="SSF102588">
    <property type="entry name" value="LmbE-like"/>
    <property type="match status" value="1"/>
</dbReference>
<evidence type="ECO:0000256" key="5">
    <source>
        <dbReference type="SAM" id="MobiDB-lite"/>
    </source>
</evidence>
<dbReference type="InterPro" id="IPR017810">
    <property type="entry name" value="Mycothiol_biosynthesis_MshB"/>
</dbReference>
<keyword evidence="1 4" id="KW-0479">Metal-binding</keyword>
<evidence type="ECO:0000256" key="1">
    <source>
        <dbReference type="ARBA" id="ARBA00022723"/>
    </source>
</evidence>
<organism evidence="6 7">
    <name type="scientific">Kineococcus radiotolerans</name>
    <dbReference type="NCBI Taxonomy" id="131568"/>
    <lineage>
        <taxon>Bacteria</taxon>
        <taxon>Bacillati</taxon>
        <taxon>Actinomycetota</taxon>
        <taxon>Actinomycetes</taxon>
        <taxon>Kineosporiales</taxon>
        <taxon>Kineosporiaceae</taxon>
        <taxon>Kineococcus</taxon>
    </lineage>
</organism>
<evidence type="ECO:0000256" key="3">
    <source>
        <dbReference type="ARBA" id="ARBA00022833"/>
    </source>
</evidence>
<dbReference type="GO" id="GO:0008270">
    <property type="term" value="F:zinc ion binding"/>
    <property type="evidence" value="ECO:0007669"/>
    <property type="project" value="UniProtKB-UniRule"/>
</dbReference>
<reference evidence="6 7" key="2">
    <citation type="submission" date="2020-08" db="EMBL/GenBank/DDBJ databases">
        <authorList>
            <person name="Partida-Martinez L."/>
            <person name="Huntemann M."/>
            <person name="Clum A."/>
            <person name="Wang J."/>
            <person name="Palaniappan K."/>
            <person name="Ritter S."/>
            <person name="Chen I.-M."/>
            <person name="Stamatis D."/>
            <person name="Reddy T."/>
            <person name="O'Malley R."/>
            <person name="Daum C."/>
            <person name="Shapiro N."/>
            <person name="Ivanova N."/>
            <person name="Kyrpides N."/>
            <person name="Woyke T."/>
        </authorList>
    </citation>
    <scope>NUCLEOTIDE SEQUENCE [LARGE SCALE GENOMIC DNA]</scope>
    <source>
        <strain evidence="6 7">AS2.23</strain>
    </source>
</reference>
<feature type="compositionally biased region" description="Low complexity" evidence="5">
    <location>
        <begin position="16"/>
        <end position="25"/>
    </location>
</feature>
<dbReference type="AlphaFoldDB" id="A0A7W4TJS8"/>
<feature type="binding site" evidence="4">
    <location>
        <position position="66"/>
    </location>
    <ligand>
        <name>Zn(2+)</name>
        <dbReference type="ChEBI" id="CHEBI:29105"/>
    </ligand>
</feature>
<gene>
    <name evidence="4" type="primary">mshB</name>
    <name evidence="6" type="ORF">FHR75_000978</name>
</gene>
<dbReference type="PANTHER" id="PTHR12993">
    <property type="entry name" value="N-ACETYLGLUCOSAMINYL-PHOSPHATIDYLINOSITOL DE-N-ACETYLASE-RELATED"/>
    <property type="match status" value="1"/>
</dbReference>
<sequence>MTTTPQPPPQPDETPEGAAGAATAGRDPLEIAADLVDDVSRELDPAELASLERLDQPRRILFVHAHPDDESIGTGATMARYAEAGAGVVLLTATRGELGEVIPPELAHLDPDALAEHRTGELATAMEALGVSDHRFLTRPDGTGYRDSGMVWLEPGRAAAGDDVDPRSLAAADPEEVAARIAEVVREVRPQVVVTYEPGGGYGHPDHVRVHEATVRALVLAAGDGSRAAGGAVPWQVAKVYEIVQPERPVREALRRLAETGAEGAGDPEGPLPSVVVPDGEVTTVVDGTGQVPAKIAALRAHATQVTLDLDAAVPAMRLSNGVPQPVWPQEHYRLVHGVAGGPYDAEGRETDLFAGIAPSS</sequence>
<keyword evidence="3 4" id="KW-0862">Zinc</keyword>
<dbReference type="EC" id="3.5.1.103" evidence="4"/>
<comment type="cofactor">
    <cofactor evidence="4">
        <name>Zn(2+)</name>
        <dbReference type="ChEBI" id="CHEBI:29105"/>
    </cofactor>
    <text evidence="4">Binds 1 zinc ion per subunit.</text>
</comment>
<dbReference type="Gene3D" id="3.40.50.10320">
    <property type="entry name" value="LmbE-like"/>
    <property type="match status" value="1"/>
</dbReference>
<reference evidence="6 7" key="1">
    <citation type="submission" date="2020-08" db="EMBL/GenBank/DDBJ databases">
        <title>The Agave Microbiome: Exploring the role of microbial communities in plant adaptations to desert environments.</title>
        <authorList>
            <person name="Partida-Martinez L.P."/>
        </authorList>
    </citation>
    <scope>NUCLEOTIDE SEQUENCE [LARGE SCALE GENOMIC DNA]</scope>
    <source>
        <strain evidence="6 7">AS2.23</strain>
    </source>
</reference>
<dbReference type="HAMAP" id="MF_01696">
    <property type="entry name" value="MshB"/>
    <property type="match status" value="1"/>
</dbReference>
<dbReference type="Pfam" id="PF02585">
    <property type="entry name" value="PIG-L"/>
    <property type="match status" value="1"/>
</dbReference>
<comment type="caution">
    <text evidence="6">The sequence shown here is derived from an EMBL/GenBank/DDBJ whole genome shotgun (WGS) entry which is preliminary data.</text>
</comment>
<comment type="function">
    <text evidence="4">Catalyzes the deacetylation of 1D-myo-inositol 2-acetamido-2-deoxy-alpha-D-glucopyranoside (GlcNAc-Ins) in the mycothiol biosynthesis pathway.</text>
</comment>
<evidence type="ECO:0000256" key="4">
    <source>
        <dbReference type="HAMAP-Rule" id="MF_01696"/>
    </source>
</evidence>
<feature type="region of interest" description="Disordered" evidence="5">
    <location>
        <begin position="1"/>
        <end position="27"/>
    </location>
</feature>
<feature type="compositionally biased region" description="Pro residues" evidence="5">
    <location>
        <begin position="1"/>
        <end position="12"/>
    </location>
</feature>
<dbReference type="InterPro" id="IPR003737">
    <property type="entry name" value="GlcNAc_PI_deacetylase-related"/>
</dbReference>
<proteinExistence type="inferred from homology"/>
<dbReference type="NCBIfam" id="TIGR03445">
    <property type="entry name" value="mycothiol_MshB"/>
    <property type="match status" value="1"/>
</dbReference>
<dbReference type="InterPro" id="IPR024078">
    <property type="entry name" value="LmbE-like_dom_sf"/>
</dbReference>
<evidence type="ECO:0000256" key="2">
    <source>
        <dbReference type="ARBA" id="ARBA00022801"/>
    </source>
</evidence>
<protein>
    <recommendedName>
        <fullName evidence="4">1D-myo-inositol 2-acetamido-2-deoxy-alpha-D-glucopyranoside deacetylase</fullName>
        <shortName evidence="4">GlcNAc-Ins deacetylase</shortName>
        <ecNumber evidence="4">3.5.1.103</ecNumber>
    </recommendedName>
    <alternativeName>
        <fullName evidence="4">N-acetyl-1-D-myo-inositol-2-amino-2-deoxy-alpha-D-glucopyranoside deacetylase</fullName>
    </alternativeName>
</protein>
<dbReference type="RefSeq" id="WP_183390546.1">
    <property type="nucleotide sequence ID" value="NZ_JACHVY010000001.1"/>
</dbReference>
<keyword evidence="2 4" id="KW-0378">Hydrolase</keyword>
<dbReference type="GO" id="GO:0010125">
    <property type="term" value="P:mycothiol biosynthetic process"/>
    <property type="evidence" value="ECO:0007669"/>
    <property type="project" value="UniProtKB-UniRule"/>
</dbReference>
<dbReference type="Proteomes" id="UP000533269">
    <property type="component" value="Unassembled WGS sequence"/>
</dbReference>
<dbReference type="GO" id="GO:0035595">
    <property type="term" value="F:N-acetylglucosaminylinositol deacetylase activity"/>
    <property type="evidence" value="ECO:0007669"/>
    <property type="project" value="UniProtKB-EC"/>
</dbReference>
<comment type="similarity">
    <text evidence="4">Belongs to the MshB deacetylase family.</text>
</comment>
<feature type="binding site" evidence="4">
    <location>
        <position position="207"/>
    </location>
    <ligand>
        <name>Zn(2+)</name>
        <dbReference type="ChEBI" id="CHEBI:29105"/>
    </ligand>
</feature>
<comment type="catalytic activity">
    <reaction evidence="4">
        <text>1D-myo-inositol 2-acetamido-2-deoxy-alpha-D-glucopyranoside + H2O = 1D-myo-inositol 2-amino-2-deoxy-alpha-D-glucopyranoside + acetate</text>
        <dbReference type="Rhea" id="RHEA:26180"/>
        <dbReference type="ChEBI" id="CHEBI:15377"/>
        <dbReference type="ChEBI" id="CHEBI:30089"/>
        <dbReference type="ChEBI" id="CHEBI:52442"/>
        <dbReference type="ChEBI" id="CHEBI:58886"/>
        <dbReference type="EC" id="3.5.1.103"/>
    </reaction>
</comment>
<evidence type="ECO:0000313" key="7">
    <source>
        <dbReference type="Proteomes" id="UP000533269"/>
    </source>
</evidence>
<feature type="binding site" evidence="4">
    <location>
        <position position="69"/>
    </location>
    <ligand>
        <name>Zn(2+)</name>
        <dbReference type="ChEBI" id="CHEBI:29105"/>
    </ligand>
</feature>
<name>A0A7W4TJS8_KINRA</name>